<reference evidence="3" key="1">
    <citation type="journal article" date="2006" name="Science">
        <title>Ancient noncoding elements conserved in the human genome.</title>
        <authorList>
            <person name="Venkatesh B."/>
            <person name="Kirkness E.F."/>
            <person name="Loh Y.H."/>
            <person name="Halpern A.L."/>
            <person name="Lee A.P."/>
            <person name="Johnson J."/>
            <person name="Dandona N."/>
            <person name="Viswanathan L.D."/>
            <person name="Tay A."/>
            <person name="Venter J.C."/>
            <person name="Strausberg R.L."/>
            <person name="Brenner S."/>
        </authorList>
    </citation>
    <scope>NUCLEOTIDE SEQUENCE [LARGE SCALE GENOMIC DNA]</scope>
</reference>
<proteinExistence type="predicted"/>
<dbReference type="Pfam" id="PF13765">
    <property type="entry name" value="PRY"/>
    <property type="match status" value="1"/>
</dbReference>
<sequence>MSPNSTLSCFSLSVPASLTLDPETAHPDLILSEDLTSVRHGDTWQKISHSPKMFSKYVTVLGSEGFTSGRHYWEVQIANKTEWTVGLARESVRRKGKITASPEDGFWAVCLSNGKEYKALTSPPTRLPLRERPRKLGVYLDYEGGQVTFYNADNMSHLHTFTQRFTDNLYPFFNPSLNYGGKNCDPLRICRTEPFIISVVIQYILNCSGDNHRGLA</sequence>
<evidence type="ECO:0000313" key="2">
    <source>
        <dbReference type="Ensembl" id="ENSCMIP00000008483.1"/>
    </source>
</evidence>
<dbReference type="InterPro" id="IPR043136">
    <property type="entry name" value="B30.2/SPRY_sf"/>
</dbReference>
<dbReference type="Ensembl" id="ENSCMIT00000008722.1">
    <property type="protein sequence ID" value="ENSCMIP00000008483.1"/>
    <property type="gene ID" value="ENSCMIG00000004553.1"/>
</dbReference>
<dbReference type="InterPro" id="IPR003877">
    <property type="entry name" value="SPRY_dom"/>
</dbReference>
<dbReference type="PANTHER" id="PTHR24103">
    <property type="entry name" value="E3 UBIQUITIN-PROTEIN LIGASE TRIM"/>
    <property type="match status" value="1"/>
</dbReference>
<dbReference type="PRINTS" id="PR01407">
    <property type="entry name" value="BUTYPHLNCDUF"/>
</dbReference>
<dbReference type="GeneTree" id="ENSGT01040000240385"/>
<dbReference type="OMA" id="RICRTEP"/>
<reference evidence="2" key="4">
    <citation type="submission" date="2025-08" db="UniProtKB">
        <authorList>
            <consortium name="Ensembl"/>
        </authorList>
    </citation>
    <scope>IDENTIFICATION</scope>
</reference>
<reference evidence="3" key="2">
    <citation type="journal article" date="2007" name="PLoS Biol.">
        <title>Survey sequencing and comparative analysis of the elephant shark (Callorhinchus milii) genome.</title>
        <authorList>
            <person name="Venkatesh B."/>
            <person name="Kirkness E.F."/>
            <person name="Loh Y.H."/>
            <person name="Halpern A.L."/>
            <person name="Lee A.P."/>
            <person name="Johnson J."/>
            <person name="Dandona N."/>
            <person name="Viswanathan L.D."/>
            <person name="Tay A."/>
            <person name="Venter J.C."/>
            <person name="Strausberg R.L."/>
            <person name="Brenner S."/>
        </authorList>
    </citation>
    <scope>NUCLEOTIDE SEQUENCE [LARGE SCALE GENOMIC DNA]</scope>
</reference>
<protein>
    <recommendedName>
        <fullName evidence="1">B30.2/SPRY domain-containing protein</fullName>
    </recommendedName>
</protein>
<dbReference type="SUPFAM" id="SSF49899">
    <property type="entry name" value="Concanavalin A-like lectins/glucanases"/>
    <property type="match status" value="1"/>
</dbReference>
<dbReference type="InterPro" id="IPR006574">
    <property type="entry name" value="PRY"/>
</dbReference>
<reference evidence="3" key="3">
    <citation type="journal article" date="2014" name="Nature">
        <title>Elephant shark genome provides unique insights into gnathostome evolution.</title>
        <authorList>
            <consortium name="International Elephant Shark Genome Sequencing Consortium"/>
            <person name="Venkatesh B."/>
            <person name="Lee A.P."/>
            <person name="Ravi V."/>
            <person name="Maurya A.K."/>
            <person name="Lian M.M."/>
            <person name="Swann J.B."/>
            <person name="Ohta Y."/>
            <person name="Flajnik M.F."/>
            <person name="Sutoh Y."/>
            <person name="Kasahara M."/>
            <person name="Hoon S."/>
            <person name="Gangu V."/>
            <person name="Roy S.W."/>
            <person name="Irimia M."/>
            <person name="Korzh V."/>
            <person name="Kondrychyn I."/>
            <person name="Lim Z.W."/>
            <person name="Tay B.H."/>
            <person name="Tohari S."/>
            <person name="Kong K.W."/>
            <person name="Ho S."/>
            <person name="Lorente-Galdos B."/>
            <person name="Quilez J."/>
            <person name="Marques-Bonet T."/>
            <person name="Raney B.J."/>
            <person name="Ingham P.W."/>
            <person name="Tay A."/>
            <person name="Hillier L.W."/>
            <person name="Minx P."/>
            <person name="Boehm T."/>
            <person name="Wilson R.K."/>
            <person name="Brenner S."/>
            <person name="Warren W.C."/>
        </authorList>
    </citation>
    <scope>NUCLEOTIDE SEQUENCE [LARGE SCALE GENOMIC DNA]</scope>
</reference>
<dbReference type="Proteomes" id="UP000314986">
    <property type="component" value="Unassembled WGS sequence"/>
</dbReference>
<evidence type="ECO:0000259" key="1">
    <source>
        <dbReference type="PROSITE" id="PS50188"/>
    </source>
</evidence>
<dbReference type="CDD" id="cd13733">
    <property type="entry name" value="SPRY_PRY_C-I_1"/>
    <property type="match status" value="1"/>
</dbReference>
<reference evidence="2" key="5">
    <citation type="submission" date="2025-09" db="UniProtKB">
        <authorList>
            <consortium name="Ensembl"/>
        </authorList>
    </citation>
    <scope>IDENTIFICATION</scope>
</reference>
<organism evidence="2 3">
    <name type="scientific">Callorhinchus milii</name>
    <name type="common">Ghost shark</name>
    <dbReference type="NCBI Taxonomy" id="7868"/>
    <lineage>
        <taxon>Eukaryota</taxon>
        <taxon>Metazoa</taxon>
        <taxon>Chordata</taxon>
        <taxon>Craniata</taxon>
        <taxon>Vertebrata</taxon>
        <taxon>Chondrichthyes</taxon>
        <taxon>Holocephali</taxon>
        <taxon>Chimaeriformes</taxon>
        <taxon>Callorhinchidae</taxon>
        <taxon>Callorhinchus</taxon>
    </lineage>
</organism>
<name>A0A4W3GW04_CALMI</name>
<dbReference type="PROSITE" id="PS50188">
    <property type="entry name" value="B302_SPRY"/>
    <property type="match status" value="1"/>
</dbReference>
<dbReference type="AlphaFoldDB" id="A0A4W3GW04"/>
<dbReference type="InterPro" id="IPR001870">
    <property type="entry name" value="B30.2/SPRY"/>
</dbReference>
<dbReference type="InterPro" id="IPR013320">
    <property type="entry name" value="ConA-like_dom_sf"/>
</dbReference>
<accession>A0A4W3GW04</accession>
<dbReference type="InParanoid" id="A0A4W3GW04"/>
<dbReference type="SMART" id="SM00589">
    <property type="entry name" value="PRY"/>
    <property type="match status" value="1"/>
</dbReference>
<evidence type="ECO:0000313" key="3">
    <source>
        <dbReference type="Proteomes" id="UP000314986"/>
    </source>
</evidence>
<dbReference type="Gene3D" id="2.60.120.920">
    <property type="match status" value="1"/>
</dbReference>
<dbReference type="SMART" id="SM00449">
    <property type="entry name" value="SPRY"/>
    <property type="match status" value="1"/>
</dbReference>
<dbReference type="InterPro" id="IPR050143">
    <property type="entry name" value="TRIM/RBCC"/>
</dbReference>
<feature type="domain" description="B30.2/SPRY" evidence="1">
    <location>
        <begin position="1"/>
        <end position="196"/>
    </location>
</feature>
<dbReference type="Pfam" id="PF00622">
    <property type="entry name" value="SPRY"/>
    <property type="match status" value="1"/>
</dbReference>
<dbReference type="FunFam" id="2.60.120.920:FF:000004">
    <property type="entry name" value="Butyrophilin subfamily 1 member A1"/>
    <property type="match status" value="1"/>
</dbReference>
<dbReference type="InterPro" id="IPR003879">
    <property type="entry name" value="Butyrophylin_SPRY"/>
</dbReference>
<keyword evidence="3" id="KW-1185">Reference proteome</keyword>